<gene>
    <name evidence="2" type="ORF">DWZ50_13250</name>
</gene>
<accession>A0A415S753</accession>
<dbReference type="SUPFAM" id="SSF53041">
    <property type="entry name" value="Resolvase-like"/>
    <property type="match status" value="1"/>
</dbReference>
<organism evidence="2 3">
    <name type="scientific">Mediterraneibacter gnavus</name>
    <name type="common">Ruminococcus gnavus</name>
    <dbReference type="NCBI Taxonomy" id="33038"/>
    <lineage>
        <taxon>Bacteria</taxon>
        <taxon>Bacillati</taxon>
        <taxon>Bacillota</taxon>
        <taxon>Clostridia</taxon>
        <taxon>Lachnospirales</taxon>
        <taxon>Lachnospiraceae</taxon>
        <taxon>Mediterraneibacter</taxon>
    </lineage>
</organism>
<dbReference type="PROSITE" id="PS51736">
    <property type="entry name" value="RECOMBINASES_3"/>
    <property type="match status" value="1"/>
</dbReference>
<protein>
    <recommendedName>
        <fullName evidence="1">Resolvase/invertase-type recombinase catalytic domain-containing protein</fullName>
    </recommendedName>
</protein>
<dbReference type="PANTHER" id="PTHR30461">
    <property type="entry name" value="DNA-INVERTASE FROM LAMBDOID PROPHAGE"/>
    <property type="match status" value="1"/>
</dbReference>
<dbReference type="InterPro" id="IPR006119">
    <property type="entry name" value="Resolv_N"/>
</dbReference>
<evidence type="ECO:0000313" key="3">
    <source>
        <dbReference type="Proteomes" id="UP000285610"/>
    </source>
</evidence>
<sequence length="136" mass="15593">MPRISRKRKNQIQKENLRPKYLAASYARVSVKNGGHGREETLNVQQEICREYTAKKPEIELLYEISDNGISGTTFVRDGFEQLMELVRSGKINCIIVKDFSRFGRDAIECVELIDEVFPKLGVRFISILDVLISTL</sequence>
<reference evidence="2 3" key="1">
    <citation type="submission" date="2018-08" db="EMBL/GenBank/DDBJ databases">
        <title>A genome reference for cultivated species of the human gut microbiota.</title>
        <authorList>
            <person name="Zou Y."/>
            <person name="Xue W."/>
            <person name="Luo G."/>
        </authorList>
    </citation>
    <scope>NUCLEOTIDE SEQUENCE [LARGE SCALE GENOMIC DNA]</scope>
    <source>
        <strain evidence="2 3">AF33-12</strain>
    </source>
</reference>
<evidence type="ECO:0000259" key="1">
    <source>
        <dbReference type="PROSITE" id="PS51736"/>
    </source>
</evidence>
<dbReference type="InterPro" id="IPR036162">
    <property type="entry name" value="Resolvase-like_N_sf"/>
</dbReference>
<dbReference type="PANTHER" id="PTHR30461:SF23">
    <property type="entry name" value="DNA RECOMBINASE-RELATED"/>
    <property type="match status" value="1"/>
</dbReference>
<dbReference type="Pfam" id="PF00239">
    <property type="entry name" value="Resolvase"/>
    <property type="match status" value="1"/>
</dbReference>
<dbReference type="Proteomes" id="UP000285610">
    <property type="component" value="Unassembled WGS sequence"/>
</dbReference>
<dbReference type="Gene3D" id="3.40.50.1390">
    <property type="entry name" value="Resolvase, N-terminal catalytic domain"/>
    <property type="match status" value="1"/>
</dbReference>
<dbReference type="GO" id="GO:0000150">
    <property type="term" value="F:DNA strand exchange activity"/>
    <property type="evidence" value="ECO:0007669"/>
    <property type="project" value="InterPro"/>
</dbReference>
<dbReference type="RefSeq" id="WP_118444968.1">
    <property type="nucleotide sequence ID" value="NZ_DAWDPA010000025.1"/>
</dbReference>
<proteinExistence type="predicted"/>
<name>A0A415S753_MEDGN</name>
<dbReference type="AlphaFoldDB" id="A0A415S753"/>
<dbReference type="InterPro" id="IPR050639">
    <property type="entry name" value="SSR_resolvase"/>
</dbReference>
<dbReference type="SMART" id="SM00857">
    <property type="entry name" value="Resolvase"/>
    <property type="match status" value="1"/>
</dbReference>
<comment type="caution">
    <text evidence="2">The sequence shown here is derived from an EMBL/GenBank/DDBJ whole genome shotgun (WGS) entry which is preliminary data.</text>
</comment>
<dbReference type="EMBL" id="QRQE01000035">
    <property type="protein sequence ID" value="RHM72774.1"/>
    <property type="molecule type" value="Genomic_DNA"/>
</dbReference>
<dbReference type="GO" id="GO:0003677">
    <property type="term" value="F:DNA binding"/>
    <property type="evidence" value="ECO:0007669"/>
    <property type="project" value="InterPro"/>
</dbReference>
<evidence type="ECO:0000313" key="2">
    <source>
        <dbReference type="EMBL" id="RHM72774.1"/>
    </source>
</evidence>
<feature type="domain" description="Resolvase/invertase-type recombinase catalytic" evidence="1">
    <location>
        <begin position="22"/>
        <end position="136"/>
    </location>
</feature>